<dbReference type="Pfam" id="PF09976">
    <property type="entry name" value="TPR_21"/>
    <property type="match status" value="1"/>
</dbReference>
<dbReference type="GO" id="GO:0005886">
    <property type="term" value="C:plasma membrane"/>
    <property type="evidence" value="ECO:0007669"/>
    <property type="project" value="UniProtKB-SubCell"/>
</dbReference>
<dbReference type="PANTHER" id="PTHR38035">
    <property type="entry name" value="UPF0070 PROTEIN YFGM"/>
    <property type="match status" value="1"/>
</dbReference>
<evidence type="ECO:0000256" key="4">
    <source>
        <dbReference type="ARBA" id="ARBA00022692"/>
    </source>
</evidence>
<dbReference type="GO" id="GO:0044877">
    <property type="term" value="F:protein-containing complex binding"/>
    <property type="evidence" value="ECO:0007669"/>
    <property type="project" value="InterPro"/>
</dbReference>
<name>A0A0R0APP3_9GAMM</name>
<comment type="subcellular location">
    <subcellularLocation>
        <location evidence="2">Cell membrane</location>
    </subcellularLocation>
    <subcellularLocation>
        <location evidence="1">Membrane</location>
        <topology evidence="1">Single-pass membrane protein</topology>
    </subcellularLocation>
</comment>
<dbReference type="EMBL" id="LLXU01000079">
    <property type="protein sequence ID" value="KRG42836.1"/>
    <property type="molecule type" value="Genomic_DNA"/>
</dbReference>
<evidence type="ECO:0000313" key="10">
    <source>
        <dbReference type="EMBL" id="KRG42836.1"/>
    </source>
</evidence>
<evidence type="ECO:0000313" key="11">
    <source>
        <dbReference type="Proteomes" id="UP000051802"/>
    </source>
</evidence>
<evidence type="ECO:0000256" key="8">
    <source>
        <dbReference type="SAM" id="Phobius"/>
    </source>
</evidence>
<feature type="domain" description="Ancillary SecYEG translocon subunit/Cell division coordinator CpoB TPR" evidence="9">
    <location>
        <begin position="17"/>
        <end position="202"/>
    </location>
</feature>
<sequence>MAIDDLLDEHEQGERVRSWLRKNGAGLIGGVVVGLGLILGGQWWQKQQLSHAAEAGRRYDAVVKGVEAGKLDDAAKAMQELSAAKAAGIYVDLAALDLAKAQVTAGKNDEAIKTLRNIQADGALKRVVDQRLAKLLIDGNQGAEADKLLAGYDDGISLEIRGDAAQAQGQRDAARDLYTKALAQVAVGAPQRALLEVKLTDAGGTVPEPAEQI</sequence>
<keyword evidence="7" id="KW-0143">Chaperone</keyword>
<keyword evidence="4 8" id="KW-0812">Transmembrane</keyword>
<evidence type="ECO:0000256" key="7">
    <source>
        <dbReference type="ARBA" id="ARBA00023186"/>
    </source>
</evidence>
<dbReference type="STRING" id="676599.ARC20_10475"/>
<organism evidence="10 11">
    <name type="scientific">Stenotrophomonas panacihumi</name>
    <dbReference type="NCBI Taxonomy" id="676599"/>
    <lineage>
        <taxon>Bacteria</taxon>
        <taxon>Pseudomonadati</taxon>
        <taxon>Pseudomonadota</taxon>
        <taxon>Gammaproteobacteria</taxon>
        <taxon>Lysobacterales</taxon>
        <taxon>Lysobacteraceae</taxon>
        <taxon>Stenotrophomonas</taxon>
    </lineage>
</organism>
<keyword evidence="11" id="KW-1185">Reference proteome</keyword>
<dbReference type="PANTHER" id="PTHR38035:SF1">
    <property type="entry name" value="ANCILLARY SECYEG TRANSLOCON SUBUNIT"/>
    <property type="match status" value="1"/>
</dbReference>
<reference evidence="10 11" key="1">
    <citation type="submission" date="2015-10" db="EMBL/GenBank/DDBJ databases">
        <title>Genome sequencing and analysis of members of genus Stenotrophomonas.</title>
        <authorList>
            <person name="Patil P.P."/>
            <person name="Midha S."/>
            <person name="Patil P.B."/>
        </authorList>
    </citation>
    <scope>NUCLEOTIDE SEQUENCE [LARGE SCALE GENOMIC DNA]</scope>
    <source>
        <strain evidence="10 11">JCM 16536</strain>
    </source>
</reference>
<keyword evidence="3" id="KW-1003">Cell membrane</keyword>
<evidence type="ECO:0000256" key="5">
    <source>
        <dbReference type="ARBA" id="ARBA00022989"/>
    </source>
</evidence>
<evidence type="ECO:0000256" key="1">
    <source>
        <dbReference type="ARBA" id="ARBA00004167"/>
    </source>
</evidence>
<evidence type="ECO:0000256" key="6">
    <source>
        <dbReference type="ARBA" id="ARBA00023136"/>
    </source>
</evidence>
<accession>A0A0R0APP3</accession>
<evidence type="ECO:0000256" key="2">
    <source>
        <dbReference type="ARBA" id="ARBA00004236"/>
    </source>
</evidence>
<dbReference type="OrthoDB" id="9789675at2"/>
<dbReference type="RefSeq" id="WP_057646656.1">
    <property type="nucleotide sequence ID" value="NZ_LLXU01000079.1"/>
</dbReference>
<keyword evidence="5 8" id="KW-1133">Transmembrane helix</keyword>
<evidence type="ECO:0000259" key="9">
    <source>
        <dbReference type="Pfam" id="PF09976"/>
    </source>
</evidence>
<dbReference type="InterPro" id="IPR018704">
    <property type="entry name" value="SecYEG/CpoB_TPR"/>
</dbReference>
<keyword evidence="6 8" id="KW-0472">Membrane</keyword>
<dbReference type="InterPro" id="IPR026039">
    <property type="entry name" value="YfgM"/>
</dbReference>
<dbReference type="Proteomes" id="UP000051802">
    <property type="component" value="Unassembled WGS sequence"/>
</dbReference>
<proteinExistence type="predicted"/>
<gene>
    <name evidence="10" type="ORF">ARC20_10475</name>
</gene>
<comment type="caution">
    <text evidence="10">The sequence shown here is derived from an EMBL/GenBank/DDBJ whole genome shotgun (WGS) entry which is preliminary data.</text>
</comment>
<protein>
    <recommendedName>
        <fullName evidence="9">Ancillary SecYEG translocon subunit/Cell division coordinator CpoB TPR domain-containing protein</fullName>
    </recommendedName>
</protein>
<evidence type="ECO:0000256" key="3">
    <source>
        <dbReference type="ARBA" id="ARBA00022475"/>
    </source>
</evidence>
<dbReference type="AlphaFoldDB" id="A0A0R0APP3"/>
<feature type="transmembrane region" description="Helical" evidence="8">
    <location>
        <begin position="25"/>
        <end position="44"/>
    </location>
</feature>